<protein>
    <submittedName>
        <fullName evidence="1">Uncharacterized protein</fullName>
    </submittedName>
</protein>
<dbReference type="EMBL" id="CM042048">
    <property type="protein sequence ID" value="KAI3759294.1"/>
    <property type="molecule type" value="Genomic_DNA"/>
</dbReference>
<accession>A0ACB9EJX5</accession>
<evidence type="ECO:0000313" key="2">
    <source>
        <dbReference type="Proteomes" id="UP001055879"/>
    </source>
</evidence>
<organism evidence="1 2">
    <name type="scientific">Arctium lappa</name>
    <name type="common">Greater burdock</name>
    <name type="synonym">Lappa major</name>
    <dbReference type="NCBI Taxonomy" id="4217"/>
    <lineage>
        <taxon>Eukaryota</taxon>
        <taxon>Viridiplantae</taxon>
        <taxon>Streptophyta</taxon>
        <taxon>Embryophyta</taxon>
        <taxon>Tracheophyta</taxon>
        <taxon>Spermatophyta</taxon>
        <taxon>Magnoliopsida</taxon>
        <taxon>eudicotyledons</taxon>
        <taxon>Gunneridae</taxon>
        <taxon>Pentapetalae</taxon>
        <taxon>asterids</taxon>
        <taxon>campanulids</taxon>
        <taxon>Asterales</taxon>
        <taxon>Asteraceae</taxon>
        <taxon>Carduoideae</taxon>
        <taxon>Cardueae</taxon>
        <taxon>Arctiinae</taxon>
        <taxon>Arctium</taxon>
    </lineage>
</organism>
<keyword evidence="2" id="KW-1185">Reference proteome</keyword>
<proteinExistence type="predicted"/>
<dbReference type="Proteomes" id="UP001055879">
    <property type="component" value="Linkage Group LG02"/>
</dbReference>
<name>A0ACB9EJX5_ARCLA</name>
<comment type="caution">
    <text evidence="1">The sequence shown here is derived from an EMBL/GenBank/DDBJ whole genome shotgun (WGS) entry which is preliminary data.</text>
</comment>
<gene>
    <name evidence="1" type="ORF">L6452_06998</name>
</gene>
<reference evidence="1 2" key="2">
    <citation type="journal article" date="2022" name="Mol. Ecol. Resour.">
        <title>The genomes of chicory, endive, great burdock and yacon provide insights into Asteraceae paleo-polyploidization history and plant inulin production.</title>
        <authorList>
            <person name="Fan W."/>
            <person name="Wang S."/>
            <person name="Wang H."/>
            <person name="Wang A."/>
            <person name="Jiang F."/>
            <person name="Liu H."/>
            <person name="Zhao H."/>
            <person name="Xu D."/>
            <person name="Zhang Y."/>
        </authorList>
    </citation>
    <scope>NUCLEOTIDE SEQUENCE [LARGE SCALE GENOMIC DNA]</scope>
    <source>
        <strain evidence="2">cv. Niubang</strain>
    </source>
</reference>
<sequence>MTMVLSSASIIFISIILVSFFFTSSAQTCSNHTYTSKRVFTSCQDLPHLSAHLDWTYFKSTKQAKIMFRAQHTPNGWTAWAINPNRRAMVGSQALLDFCDSRGRMSAYTTFIIGYNPSMQPRKLQFRVSKL</sequence>
<reference evidence="2" key="1">
    <citation type="journal article" date="2022" name="Mol. Ecol. Resour.">
        <title>The genomes of chicory, endive, great burdock and yacon provide insights into Asteraceae palaeo-polyploidization history and plant inulin production.</title>
        <authorList>
            <person name="Fan W."/>
            <person name="Wang S."/>
            <person name="Wang H."/>
            <person name="Wang A."/>
            <person name="Jiang F."/>
            <person name="Liu H."/>
            <person name="Zhao H."/>
            <person name="Xu D."/>
            <person name="Zhang Y."/>
        </authorList>
    </citation>
    <scope>NUCLEOTIDE SEQUENCE [LARGE SCALE GENOMIC DNA]</scope>
    <source>
        <strain evidence="2">cv. Niubang</strain>
    </source>
</reference>
<evidence type="ECO:0000313" key="1">
    <source>
        <dbReference type="EMBL" id="KAI3759294.1"/>
    </source>
</evidence>